<reference key="1">
    <citation type="submission" date="2007-01" db="EMBL/GenBank/DDBJ databases">
        <title>The Genome Sequence of Puccinia graminis f. sp. tritici Strain CRL 75-36-700-3.</title>
        <authorList>
            <consortium name="The Broad Institute Genome Sequencing Platform"/>
            <person name="Birren B."/>
            <person name="Lander E."/>
            <person name="Galagan J."/>
            <person name="Nusbaum C."/>
            <person name="Devon K."/>
            <person name="Cuomo C."/>
            <person name="Jaffe D."/>
            <person name="Butler J."/>
            <person name="Alvarez P."/>
            <person name="Gnerre S."/>
            <person name="Grabherr M."/>
            <person name="Mauceli E."/>
            <person name="Brockman W."/>
            <person name="Young S."/>
            <person name="LaButti K."/>
            <person name="Sykes S."/>
            <person name="DeCaprio D."/>
            <person name="Crawford M."/>
            <person name="Koehrsen M."/>
            <person name="Engels R."/>
            <person name="Montgomery P."/>
            <person name="Pearson M."/>
            <person name="Howarth C."/>
            <person name="Larson L."/>
            <person name="White J."/>
            <person name="Zeng Q."/>
            <person name="Kodira C."/>
            <person name="Yandava C."/>
            <person name="Alvarado L."/>
            <person name="O'Leary S."/>
            <person name="Szabo L."/>
            <person name="Dean R."/>
            <person name="Schein J."/>
        </authorList>
    </citation>
    <scope>NUCLEOTIDE SEQUENCE</scope>
    <source>
        <strain>CRL 75-36-700-3</strain>
    </source>
</reference>
<dbReference type="KEGG" id="pgr:PGTG_02562"/>
<protein>
    <submittedName>
        <fullName evidence="2">Uncharacterized protein</fullName>
    </submittedName>
</protein>
<proteinExistence type="predicted"/>
<evidence type="ECO:0000256" key="1">
    <source>
        <dbReference type="SAM" id="MobiDB-lite"/>
    </source>
</evidence>
<dbReference type="HOGENOM" id="CLU_046892_0_0_1"/>
<feature type="region of interest" description="Disordered" evidence="1">
    <location>
        <begin position="192"/>
        <end position="211"/>
    </location>
</feature>
<dbReference type="VEuPathDB" id="FungiDB:PGTG_02562"/>
<organism evidence="2 3">
    <name type="scientific">Puccinia graminis f. sp. tritici (strain CRL 75-36-700-3 / race SCCL)</name>
    <name type="common">Black stem rust fungus</name>
    <dbReference type="NCBI Taxonomy" id="418459"/>
    <lineage>
        <taxon>Eukaryota</taxon>
        <taxon>Fungi</taxon>
        <taxon>Dikarya</taxon>
        <taxon>Basidiomycota</taxon>
        <taxon>Pucciniomycotina</taxon>
        <taxon>Pucciniomycetes</taxon>
        <taxon>Pucciniales</taxon>
        <taxon>Pucciniaceae</taxon>
        <taxon>Puccinia</taxon>
    </lineage>
</organism>
<dbReference type="OrthoDB" id="10399260at2759"/>
<feature type="region of interest" description="Disordered" evidence="1">
    <location>
        <begin position="139"/>
        <end position="185"/>
    </location>
</feature>
<gene>
    <name evidence="2" type="ORF">PGTG_02562</name>
</gene>
<dbReference type="InParanoid" id="E3JVP6"/>
<reference evidence="3" key="2">
    <citation type="journal article" date="2011" name="Proc. Natl. Acad. Sci. U.S.A.">
        <title>Obligate biotrophy features unraveled by the genomic analysis of rust fungi.</title>
        <authorList>
            <person name="Duplessis S."/>
            <person name="Cuomo C.A."/>
            <person name="Lin Y.-C."/>
            <person name="Aerts A."/>
            <person name="Tisserant E."/>
            <person name="Veneault-Fourrey C."/>
            <person name="Joly D.L."/>
            <person name="Hacquard S."/>
            <person name="Amselem J."/>
            <person name="Cantarel B.L."/>
            <person name="Chiu R."/>
            <person name="Coutinho P.M."/>
            <person name="Feau N."/>
            <person name="Field M."/>
            <person name="Frey P."/>
            <person name="Gelhaye E."/>
            <person name="Goldberg J."/>
            <person name="Grabherr M.G."/>
            <person name="Kodira C.D."/>
            <person name="Kohler A."/>
            <person name="Kuees U."/>
            <person name="Lindquist E.A."/>
            <person name="Lucas S.M."/>
            <person name="Mago R."/>
            <person name="Mauceli E."/>
            <person name="Morin E."/>
            <person name="Murat C."/>
            <person name="Pangilinan J.L."/>
            <person name="Park R."/>
            <person name="Pearson M."/>
            <person name="Quesneville H."/>
            <person name="Rouhier N."/>
            <person name="Sakthikumar S."/>
            <person name="Salamov A.A."/>
            <person name="Schmutz J."/>
            <person name="Selles B."/>
            <person name="Shapiro H."/>
            <person name="Tanguay P."/>
            <person name="Tuskan G.A."/>
            <person name="Henrissat B."/>
            <person name="Van de Peer Y."/>
            <person name="Rouze P."/>
            <person name="Ellis J.G."/>
            <person name="Dodds P.N."/>
            <person name="Schein J.E."/>
            <person name="Zhong S."/>
            <person name="Hamelin R.C."/>
            <person name="Grigoriev I.V."/>
            <person name="Szabo L.J."/>
            <person name="Martin F."/>
        </authorList>
    </citation>
    <scope>NUCLEOTIDE SEQUENCE [LARGE SCALE GENOMIC DNA]</scope>
    <source>
        <strain evidence="3">CRL 75-36-700-3 / race SCCL</strain>
    </source>
</reference>
<dbReference type="Proteomes" id="UP000008783">
    <property type="component" value="Unassembled WGS sequence"/>
</dbReference>
<name>E3JVP6_PUCGT</name>
<feature type="compositionally biased region" description="Basic and acidic residues" evidence="1">
    <location>
        <begin position="148"/>
        <end position="170"/>
    </location>
</feature>
<keyword evidence="3" id="KW-1185">Reference proteome</keyword>
<dbReference type="AlphaFoldDB" id="E3JVP6"/>
<dbReference type="EMBL" id="DS178265">
    <property type="protein sequence ID" value="EFP76121.2"/>
    <property type="molecule type" value="Genomic_DNA"/>
</dbReference>
<evidence type="ECO:0000313" key="2">
    <source>
        <dbReference type="EMBL" id="EFP76121.2"/>
    </source>
</evidence>
<accession>E3JVP6</accession>
<evidence type="ECO:0000313" key="3">
    <source>
        <dbReference type="Proteomes" id="UP000008783"/>
    </source>
</evidence>
<sequence>MNPTPLPEGYVRMGSRELIQKMIEVAQCRKLIQVGKIMFNFIKQVFLISLVIDQARLTLLTLPQTGEESVFELPDLNLPYSDESPLQSLYSSENSHVDGSDPVLKQAMLHCDEIPHSSPSTTHDYSVSSLKRKTNNLDTNLAAKKARIVPEKRSKAVSHDQKEDKPRDNGEIVDQGPNSNYSGALSIHHTPIENLKDARSPQSRQKFPLEPSRDVCTISNVNDWNFLKKAGYKSRNDDPGDYEKTKTDWMFDFVERLNSKEGYSPKEKELSNIAGKKAALILKMFDRCKKNFTYPSEMQRNGRQVIILKNILWISREKLHLGRFRNTIEKISTEVGNSLKSRVQNSSKKILKLDKKTSRIMEYVAKINIITTSLAILYLALFQEHAEGELSKEFIQGVLDFLKDFWMDIVKGNHRDLKVRTFAQNLHDLLSLEDEDLAMGARNMPQCIMTVCWNIIGYWSEKKYPKLKVSGSKDYGQSMTEIINKIIFFSDYP</sequence>
<dbReference type="GeneID" id="10533525"/>
<dbReference type="RefSeq" id="XP_003320540.2">
    <property type="nucleotide sequence ID" value="XM_003320492.2"/>
</dbReference>